<comment type="similarity">
    <text evidence="1">Belongs to the STXBP/unc-18/SEC1 family.</text>
</comment>
<dbReference type="Gene3D" id="3.40.50.1910">
    <property type="match status" value="1"/>
</dbReference>
<dbReference type="InterPro" id="IPR043154">
    <property type="entry name" value="Sec-1-like_dom1"/>
</dbReference>
<feature type="domain" description="Centrosomal CEP44" evidence="4">
    <location>
        <begin position="5"/>
        <end position="115"/>
    </location>
</feature>
<reference evidence="5 6" key="1">
    <citation type="journal article" date="2019" name="Sci. Rep.">
        <title>Comparative genomics of chytrid fungi reveal insights into the obligate biotrophic and pathogenic lifestyle of Synchytrium endobioticum.</title>
        <authorList>
            <person name="van de Vossenberg B.T.L.H."/>
            <person name="Warris S."/>
            <person name="Nguyen H.D.T."/>
            <person name="van Gent-Pelzer M.P.E."/>
            <person name="Joly D.L."/>
            <person name="van de Geest H.C."/>
            <person name="Bonants P.J.M."/>
            <person name="Smith D.S."/>
            <person name="Levesque C.A."/>
            <person name="van der Lee T.A.J."/>
        </authorList>
    </citation>
    <scope>NUCLEOTIDE SEQUENCE [LARGE SCALE GENOMIC DNA]</scope>
    <source>
        <strain evidence="5 6">CBS 675.73</strain>
    </source>
</reference>
<sequence length="1651" mass="180603">MATGDIRNNISKLQSELRGMHYSGLFDVEGLANGSPQSLLPLLHFAVAQSGLFVSVSGKSDARFVETLFLVLRDVFAYKPALKKEQLLARKGFAERKILMAIDVLRLMKGHSQAHLPQREKSAGAVQDEPEHADNAEDTPNGHRIHTTAVLQPKHAFDPAKYASFSILDEFNAEYSQQEDSLQPNPSLPKLSMQTQFKLFESMPYQSLNMDRPLQAHPIHFSSSMQREFGVKEEKWAHFADTMHSGLIVDPEFSFHTDSPSMVLPSMNNADVSQSIIHEPQTPPNPSMHPSILHAKNLQDNHHQHHQPIQRNRLSILKHHNANDISKDRVEPQPPLNLADLNDQSSAMKRIARNLQQQVHIQDVSKDSDSPHEIDADSEEDQRVGLLASTSATSGSRSLNLGHGGVGSGAGSSDVAALAAAPATTRMEAARNRWNSAGLVMPAGYKGSNSHGSSAAVGSSMKSGKDAGVGSSFVAGIGTGVGNSGDRVLEWSVGSREFFKNKDTREGGVHDSGSHARNESPSSARLESLVTNLMGVVAKLLENQESIKEDLSILNERLARVESAATTTQNDLKSSTVGHSLPDESRHPHSLTESTTTRPLPSSNAVSTASRKPRPPSQLWLESKPPTARPLQYTDLNGECQSNQNQQPPEQFREEILAEVRTDRETLPTMPPTEPIGIPLMEIRSNGASSIGFGKGAFALSARERPTGEYIRSVEERLKATAEILRKAKLGQSAGLDGTADRTVAKLGDFAPKNKVAKKQSNRGMTSVQEVLKTRVITQVVTQVRTVASKWKVVIADAMARKVLHSCLKTTDILEHNVTIVEMLELKRQPFPDLDAVYLLAPTPDSVELLIGDYSKGKPPYAAVHIFFISALSDTLFEKIQKSPIQKHVQTLKELNMDFLAIEPQAFSLDLPLSLHAILNAQTPSHLNYEMTPIAKRIVSVLASLGEYPSIRYYTPPAGTLTPTASTGQPVVEKLARMVQDELDELARVDKSFPPASQYQRAVLLIVDRGVDVVSPLLHEFTYQAMVHDCLQLEDGSKIVNKHDEGKLATLDENDKIWVSQKYEHIADVLQFIGEGVKKFTSENKAANFAAGNTRGGDQIAAMKETLGALPEFQELKSKFSLHSDMCADMMAIFAKYQHQTLSGTEQNLVTGEDSDFKPVKNISQAVEALLSNKSVCHEDKLRLLMLHIISAEGLPDEQRQRLFDMVRLKPDEYQAVTNLAVLGVKLSESISNRGGDKKNPYGSASLKGGRGRVKDVKFENSRYIPIVKHILEDQAKNAVDTGVFPWIKEPPPSSGVKMASTLGRGASTSSRSGDDEGGSIQRTKPSWATARAAAANRAATSSSSSTASGPIGNKRPVLDPAVLRANGPRIILFILGGMTYAEMRAANEVMVDTRREVFIGSTHIINPHSFLDSLKTLHKARPPPLKTPFPYDAKPEAKPEPPTVSRSKSSNGGSSSRNKSKDRHRSESDRRGGNGGYDEIESRSKSRRDEGGRGGGGDRYDDRDRDRDRRNDDRGGRGGGGGTPSRSGSYREEERPRGGGSSRDDDRGPSRNGSRNGNYEERSSGSRGGYRDDDRSGSSSGRGYRDNDQAVSKSGRSDRYPPPTGPPRGKSRDRNGGSSRSGRREDISDRMEQVSLDQPDKTKKKGWFGF</sequence>
<accession>A0A507FGE3</accession>
<dbReference type="Gene3D" id="3.90.830.10">
    <property type="entry name" value="Syntaxin Binding Protein 1, Chain A, domain 2"/>
    <property type="match status" value="1"/>
</dbReference>
<dbReference type="Gene3D" id="1.25.40.60">
    <property type="match status" value="1"/>
</dbReference>
<evidence type="ECO:0000313" key="6">
    <source>
        <dbReference type="Proteomes" id="UP000320333"/>
    </source>
</evidence>
<feature type="region of interest" description="Disordered" evidence="3">
    <location>
        <begin position="502"/>
        <end position="524"/>
    </location>
</feature>
<dbReference type="SUPFAM" id="SSF56815">
    <property type="entry name" value="Sec1/munc18-like (SM) proteins"/>
    <property type="match status" value="1"/>
</dbReference>
<comment type="caution">
    <text evidence="5">The sequence shown here is derived from an EMBL/GenBank/DDBJ whole genome shotgun (WGS) entry which is preliminary data.</text>
</comment>
<feature type="compositionally biased region" description="Basic and acidic residues" evidence="3">
    <location>
        <begin position="1623"/>
        <end position="1633"/>
    </location>
</feature>
<dbReference type="InterPro" id="IPR027482">
    <property type="entry name" value="Sec1-like_dom2"/>
</dbReference>
<feature type="compositionally biased region" description="Polar residues" evidence="3">
    <location>
        <begin position="591"/>
        <end position="610"/>
    </location>
</feature>
<evidence type="ECO:0000256" key="3">
    <source>
        <dbReference type="SAM" id="MobiDB-lite"/>
    </source>
</evidence>
<dbReference type="InterPro" id="IPR043127">
    <property type="entry name" value="Sec-1-like_dom3a"/>
</dbReference>
<dbReference type="Pfam" id="PF15007">
    <property type="entry name" value="CEP44"/>
    <property type="match status" value="1"/>
</dbReference>
<keyword evidence="2" id="KW-0175">Coiled coil</keyword>
<feature type="region of interest" description="Disordered" evidence="3">
    <location>
        <begin position="1291"/>
        <end position="1358"/>
    </location>
</feature>
<feature type="compositionally biased region" description="Basic and acidic residues" evidence="3">
    <location>
        <begin position="1481"/>
        <end position="1517"/>
    </location>
</feature>
<dbReference type="OrthoDB" id="2228at2759"/>
<dbReference type="InterPro" id="IPR029157">
    <property type="entry name" value="CEP44_CC"/>
</dbReference>
<feature type="compositionally biased region" description="Polar residues" evidence="3">
    <location>
        <begin position="388"/>
        <end position="399"/>
    </location>
</feature>
<feature type="region of interest" description="Disordered" evidence="3">
    <location>
        <begin position="1420"/>
        <end position="1651"/>
    </location>
</feature>
<evidence type="ECO:0000313" key="5">
    <source>
        <dbReference type="EMBL" id="TPX74388.1"/>
    </source>
</evidence>
<feature type="compositionally biased region" description="Polar residues" evidence="3">
    <location>
        <begin position="564"/>
        <end position="578"/>
    </location>
</feature>
<evidence type="ECO:0000256" key="2">
    <source>
        <dbReference type="SAM" id="Coils"/>
    </source>
</evidence>
<dbReference type="Pfam" id="PF00995">
    <property type="entry name" value="Sec1"/>
    <property type="match status" value="1"/>
</dbReference>
<feature type="compositionally biased region" description="Basic and acidic residues" evidence="3">
    <location>
        <begin position="502"/>
        <end position="518"/>
    </location>
</feature>
<feature type="region of interest" description="Disordered" evidence="3">
    <location>
        <begin position="1232"/>
        <end position="1251"/>
    </location>
</feature>
<feature type="compositionally biased region" description="Low complexity" evidence="3">
    <location>
        <begin position="1329"/>
        <end position="1349"/>
    </location>
</feature>
<evidence type="ECO:0000259" key="4">
    <source>
        <dbReference type="Pfam" id="PF15007"/>
    </source>
</evidence>
<feature type="compositionally biased region" description="Polar residues" evidence="3">
    <location>
        <begin position="639"/>
        <end position="649"/>
    </location>
</feature>
<evidence type="ECO:0000256" key="1">
    <source>
        <dbReference type="ARBA" id="ARBA00009884"/>
    </source>
</evidence>
<feature type="region of interest" description="Disordered" evidence="3">
    <location>
        <begin position="113"/>
        <end position="143"/>
    </location>
</feature>
<dbReference type="InterPro" id="IPR001619">
    <property type="entry name" value="Sec1-like"/>
</dbReference>
<feature type="compositionally biased region" description="Basic and acidic residues" evidence="3">
    <location>
        <begin position="1559"/>
        <end position="1577"/>
    </location>
</feature>
<dbReference type="InterPro" id="IPR036045">
    <property type="entry name" value="Sec1-like_sf"/>
</dbReference>
<dbReference type="EMBL" id="QEAP01000128">
    <property type="protein sequence ID" value="TPX74388.1"/>
    <property type="molecule type" value="Genomic_DNA"/>
</dbReference>
<organism evidence="5 6">
    <name type="scientific">Chytriomyces confervae</name>
    <dbReference type="NCBI Taxonomy" id="246404"/>
    <lineage>
        <taxon>Eukaryota</taxon>
        <taxon>Fungi</taxon>
        <taxon>Fungi incertae sedis</taxon>
        <taxon>Chytridiomycota</taxon>
        <taxon>Chytridiomycota incertae sedis</taxon>
        <taxon>Chytridiomycetes</taxon>
        <taxon>Chytridiales</taxon>
        <taxon>Chytriomycetaceae</taxon>
        <taxon>Chytriomyces</taxon>
    </lineage>
</organism>
<dbReference type="GO" id="GO:0016192">
    <property type="term" value="P:vesicle-mediated transport"/>
    <property type="evidence" value="ECO:0007669"/>
    <property type="project" value="InterPro"/>
</dbReference>
<feature type="region of interest" description="Disordered" evidence="3">
    <location>
        <begin position="359"/>
        <end position="412"/>
    </location>
</feature>
<dbReference type="STRING" id="246404.A0A507FGE3"/>
<feature type="region of interest" description="Disordered" evidence="3">
    <location>
        <begin position="564"/>
        <end position="651"/>
    </location>
</feature>
<feature type="compositionally biased region" description="Low complexity" evidence="3">
    <location>
        <begin position="1446"/>
        <end position="1458"/>
    </location>
</feature>
<feature type="coiled-coil region" evidence="2">
    <location>
        <begin position="537"/>
        <end position="564"/>
    </location>
</feature>
<protein>
    <recommendedName>
        <fullName evidence="4">Centrosomal CEP44 domain-containing protein</fullName>
    </recommendedName>
</protein>
<keyword evidence="6" id="KW-1185">Reference proteome</keyword>
<dbReference type="Proteomes" id="UP000320333">
    <property type="component" value="Unassembled WGS sequence"/>
</dbReference>
<name>A0A507FGE3_9FUNG</name>
<feature type="compositionally biased region" description="Basic and acidic residues" evidence="3">
    <location>
        <begin position="363"/>
        <end position="375"/>
    </location>
</feature>
<proteinExistence type="inferred from homology"/>
<dbReference type="PANTHER" id="PTHR11679">
    <property type="entry name" value="VESICLE PROTEIN SORTING-ASSOCIATED"/>
    <property type="match status" value="1"/>
</dbReference>
<feature type="compositionally biased region" description="Basic and acidic residues" evidence="3">
    <location>
        <begin position="1530"/>
        <end position="1550"/>
    </location>
</feature>
<gene>
    <name evidence="5" type="ORF">CcCBS67573_g04330</name>
</gene>
<dbReference type="Gene3D" id="3.40.50.2060">
    <property type="match status" value="1"/>
</dbReference>